<reference evidence="6" key="1">
    <citation type="submission" date="2025-08" db="UniProtKB">
        <authorList>
            <consortium name="RefSeq"/>
        </authorList>
    </citation>
    <scope>IDENTIFICATION</scope>
    <source>
        <tissue evidence="6">Seedling</tissue>
    </source>
</reference>
<dbReference type="InterPro" id="IPR002182">
    <property type="entry name" value="NB-ARC"/>
</dbReference>
<name>A0A6P3ZWM5_ZIZJJ</name>
<gene>
    <name evidence="6" type="primary">LOC107420340</name>
</gene>
<dbReference type="PANTHER" id="PTHR36766:SF30">
    <property type="entry name" value="TIR-NBS TYPE DISEASE RESISTANCE PROTEIN-RELATED"/>
    <property type="match status" value="1"/>
</dbReference>
<proteinExistence type="inferred from homology"/>
<dbReference type="Gene3D" id="3.40.50.300">
    <property type="entry name" value="P-loop containing nucleotide triphosphate hydrolases"/>
    <property type="match status" value="1"/>
</dbReference>
<evidence type="ECO:0000256" key="2">
    <source>
        <dbReference type="ARBA" id="ARBA00022737"/>
    </source>
</evidence>
<dbReference type="Proteomes" id="UP001652623">
    <property type="component" value="Chromosome 5"/>
</dbReference>
<dbReference type="AlphaFoldDB" id="A0A6P3ZWM5"/>
<dbReference type="PROSITE" id="PS51153">
    <property type="entry name" value="RPW8"/>
    <property type="match status" value="1"/>
</dbReference>
<keyword evidence="2" id="KW-0677">Repeat</keyword>
<dbReference type="InterPro" id="IPR042197">
    <property type="entry name" value="Apaf_helical"/>
</dbReference>
<comment type="similarity">
    <text evidence="1">Belongs to the disease resistance NB-LRR family.</text>
</comment>
<evidence type="ECO:0000313" key="5">
    <source>
        <dbReference type="Proteomes" id="UP001652623"/>
    </source>
</evidence>
<dbReference type="KEGG" id="zju:107420340"/>
<dbReference type="GO" id="GO:0043531">
    <property type="term" value="F:ADP binding"/>
    <property type="evidence" value="ECO:0007669"/>
    <property type="project" value="InterPro"/>
</dbReference>
<dbReference type="PRINTS" id="PR00364">
    <property type="entry name" value="DISEASERSIST"/>
</dbReference>
<keyword evidence="3" id="KW-0611">Plant defense</keyword>
<dbReference type="InterPro" id="IPR008808">
    <property type="entry name" value="Powdery_mildew-R_dom"/>
</dbReference>
<dbReference type="Pfam" id="PF00931">
    <property type="entry name" value="NB-ARC"/>
    <property type="match status" value="1"/>
</dbReference>
<feature type="domain" description="RPW8" evidence="4">
    <location>
        <begin position="1"/>
        <end position="149"/>
    </location>
</feature>
<dbReference type="SUPFAM" id="SSF52047">
    <property type="entry name" value="RNI-like"/>
    <property type="match status" value="1"/>
</dbReference>
<dbReference type="InterPro" id="IPR027417">
    <property type="entry name" value="P-loop_NTPase"/>
</dbReference>
<dbReference type="Gene3D" id="3.80.10.10">
    <property type="entry name" value="Ribonuclease Inhibitor"/>
    <property type="match status" value="2"/>
</dbReference>
<dbReference type="SMR" id="A0A6P3ZWM5"/>
<evidence type="ECO:0000313" key="6">
    <source>
        <dbReference type="RefSeq" id="XP_015884762.1"/>
    </source>
</evidence>
<evidence type="ECO:0000256" key="1">
    <source>
        <dbReference type="ARBA" id="ARBA00008894"/>
    </source>
</evidence>
<evidence type="ECO:0000259" key="4">
    <source>
        <dbReference type="PROSITE" id="PS51153"/>
    </source>
</evidence>
<dbReference type="RefSeq" id="XP_015884762.1">
    <property type="nucleotide sequence ID" value="XM_016029276.4"/>
</dbReference>
<evidence type="ECO:0000256" key="3">
    <source>
        <dbReference type="ARBA" id="ARBA00022821"/>
    </source>
</evidence>
<dbReference type="SUPFAM" id="SSF52540">
    <property type="entry name" value="P-loop containing nucleoside triphosphate hydrolases"/>
    <property type="match status" value="1"/>
</dbReference>
<dbReference type="Gene3D" id="1.10.10.10">
    <property type="entry name" value="Winged helix-like DNA-binding domain superfamily/Winged helix DNA-binding domain"/>
    <property type="match status" value="1"/>
</dbReference>
<dbReference type="InterPro" id="IPR032675">
    <property type="entry name" value="LRR_dom_sf"/>
</dbReference>
<protein>
    <submittedName>
        <fullName evidence="6">Probable disease resistance protein At4g33300</fullName>
    </submittedName>
</protein>
<dbReference type="Pfam" id="PF05659">
    <property type="entry name" value="RPW8"/>
    <property type="match status" value="1"/>
</dbReference>
<dbReference type="Gene3D" id="1.10.8.430">
    <property type="entry name" value="Helical domain of apoptotic protease-activating factors"/>
    <property type="match status" value="1"/>
</dbReference>
<dbReference type="GO" id="GO:0006952">
    <property type="term" value="P:defense response"/>
    <property type="evidence" value="ECO:0007669"/>
    <property type="project" value="UniProtKB-KW"/>
</dbReference>
<dbReference type="InterPro" id="IPR036388">
    <property type="entry name" value="WH-like_DNA-bd_sf"/>
</dbReference>
<dbReference type="FunCoup" id="A0A6P3ZWM5">
    <property type="interactions" value="1941"/>
</dbReference>
<dbReference type="PANTHER" id="PTHR36766">
    <property type="entry name" value="PLANT BROAD-SPECTRUM MILDEW RESISTANCE PROTEIN RPW8"/>
    <property type="match status" value="1"/>
</dbReference>
<accession>A0A6P3ZWM5</accession>
<organism evidence="5 6">
    <name type="scientific">Ziziphus jujuba</name>
    <name type="common">Chinese jujube</name>
    <name type="synonym">Ziziphus sativa</name>
    <dbReference type="NCBI Taxonomy" id="326968"/>
    <lineage>
        <taxon>Eukaryota</taxon>
        <taxon>Viridiplantae</taxon>
        <taxon>Streptophyta</taxon>
        <taxon>Embryophyta</taxon>
        <taxon>Tracheophyta</taxon>
        <taxon>Spermatophyta</taxon>
        <taxon>Magnoliopsida</taxon>
        <taxon>eudicotyledons</taxon>
        <taxon>Gunneridae</taxon>
        <taxon>Pentapetalae</taxon>
        <taxon>rosids</taxon>
        <taxon>fabids</taxon>
        <taxon>Rosales</taxon>
        <taxon>Rhamnaceae</taxon>
        <taxon>Paliureae</taxon>
        <taxon>Ziziphus</taxon>
    </lineage>
</organism>
<keyword evidence="5" id="KW-1185">Reference proteome</keyword>
<dbReference type="InParanoid" id="A0A6P3ZWM5"/>
<dbReference type="FunFam" id="1.10.8.430:FF:000003">
    <property type="entry name" value="Probable disease resistance protein At5g66910"/>
    <property type="match status" value="1"/>
</dbReference>
<dbReference type="GeneID" id="107420340"/>
<sequence length="827" mass="94043">MAVTDLFAGEIATELLKTLVSISRKSCGCKASAEQLIKYIQQFIPIIQEIKYSGVELPADRQFQLDRFSETLQYGQELCQKVLNSNRWNFYKNLQLARKMEKLEKTVSRFIQGPLQANLLADVHHIRFETTERFDRLEGYNRRLEQRLGELKIGVGGGYGGGWMEEAVKKAEEEDLMKQELGSLVRFGLDTGKKKVKEMVIGREDLRVVGICGIGGSGKTTLAREFCRDEQVRSYFGDRILFLTVSQSPNVDQLKAKIWGFIMGNENLSPTSVIPQFMPRLDWKVRTPKLVVLDDVWSLQVLERLITPGCKILVVSRSKFPTVLNATYEVELLRDDEALSLFCHSAFGQKSMPPSANENLVKQIVNECKGLPLALKVIGASLRDQTEMFWASAKNRLSRGEPICESHENNLLERMAASVTCLPKKVRECFLDLGAFPEDKKIPLDVLINMWVEIHDIDEEEAFAILVELSNKNLVTLVKDARDGDIYTSYYDISVTQHDVLRDLALHLSNHGNINERRRLLMPRRESCLPKEWERNSDEPFNAQIVSIHTGEMNDMDWLDMRFPKAEVLILNFASGKFFLPHFMNNMPKLRALIVINYSSKNATLYNSEVFSSLVNLRSFWLEKVSVPQLSNATVPLKHLRKLSLVLCRINKSLDQSVVNLPYTLPSLVELTIDHCVDLFELPSSICGMHSLKSLSITNCHGLRHLPADLGNLKSLQILRLYACPSLKSLPSGICELLWLKYLDISQCVNLSCLPMDIGKMATLEKINMRECSEMRILPKSAVSLKSLRHVICDEEISCLWKDVEAALPNLHVLVAENYFTLDWLDE</sequence>